<dbReference type="GO" id="GO:0005576">
    <property type="term" value="C:extracellular region"/>
    <property type="evidence" value="ECO:0007669"/>
    <property type="project" value="UniProtKB-SubCell"/>
</dbReference>
<evidence type="ECO:0000256" key="2">
    <source>
        <dbReference type="ARBA" id="ARBA00009520"/>
    </source>
</evidence>
<dbReference type="Pfam" id="PF05630">
    <property type="entry name" value="NPP1"/>
    <property type="match status" value="1"/>
</dbReference>
<dbReference type="AlphaFoldDB" id="D0NRZ4"/>
<dbReference type="RefSeq" id="XP_002898122.1">
    <property type="nucleotide sequence ID" value="XM_002898076.1"/>
</dbReference>
<dbReference type="InterPro" id="IPR008701">
    <property type="entry name" value="NPP1"/>
</dbReference>
<dbReference type="STRING" id="403677.D0NRZ4"/>
<dbReference type="HOGENOM" id="CLU_062263_1_0_1"/>
<dbReference type="OrthoDB" id="147163at2759"/>
<evidence type="ECO:0000313" key="7">
    <source>
        <dbReference type="Proteomes" id="UP000006643"/>
    </source>
</evidence>
<dbReference type="Proteomes" id="UP000006643">
    <property type="component" value="Unassembled WGS sequence"/>
</dbReference>
<comment type="similarity">
    <text evidence="2">Belongs to the Necrosis inducing protein (NPP1) family.</text>
</comment>
<comment type="subcellular location">
    <subcellularLocation>
        <location evidence="1">Secreted</location>
    </subcellularLocation>
</comment>
<dbReference type="KEGG" id="pif:PITG_23062"/>
<dbReference type="InParanoid" id="D0NRZ4"/>
<dbReference type="PIRSF" id="PIRSF029958">
    <property type="entry name" value="Necrosis-inducing_protein"/>
    <property type="match status" value="1"/>
</dbReference>
<keyword evidence="5" id="KW-0732">Signal</keyword>
<keyword evidence="3" id="KW-0964">Secreted</keyword>
<name>D0NRZ4_PHYIT</name>
<sequence>MNLVVLLVQCFALLSSTRAGTINHDQVQPFAQPVPVTIAERAAVKFKPQLYITQGRVSFPAVNAAGETSGGLKVTKGTEGCSEAPLGSQVCGRSTWYQDKWAMVFAWYFPKSFWDFDAKDRHYWASMVLWLDNPALHVETPKILGASLSHQLQKRQWMATLTMAERRDAYFKQTNIPPMGFVGTQQIAQNRISRRRWNYTYVGGSNVSTRISTTYWDSFEWLALTFSEVDGKFQDLIVWEQLTDDARAALNSAEFGESKVPLNDHNLENTLKLAYPFLQ</sequence>
<dbReference type="OMA" id="WAMVFAW"/>
<keyword evidence="4" id="KW-0843">Virulence</keyword>
<keyword evidence="7" id="KW-1185">Reference proteome</keyword>
<dbReference type="GeneID" id="9475678"/>
<evidence type="ECO:0000256" key="5">
    <source>
        <dbReference type="SAM" id="SignalP"/>
    </source>
</evidence>
<dbReference type="EMBL" id="DS028156">
    <property type="protein sequence ID" value="EEY63535.1"/>
    <property type="molecule type" value="Genomic_DNA"/>
</dbReference>
<dbReference type="eggNOG" id="ENOG502RAR5">
    <property type="taxonomic scope" value="Eukaryota"/>
</dbReference>
<feature type="signal peptide" evidence="5">
    <location>
        <begin position="1"/>
        <end position="19"/>
    </location>
</feature>
<organism evidence="6 7">
    <name type="scientific">Phytophthora infestans (strain T30-4)</name>
    <name type="common">Potato late blight agent</name>
    <dbReference type="NCBI Taxonomy" id="403677"/>
    <lineage>
        <taxon>Eukaryota</taxon>
        <taxon>Sar</taxon>
        <taxon>Stramenopiles</taxon>
        <taxon>Oomycota</taxon>
        <taxon>Peronosporomycetes</taxon>
        <taxon>Peronosporales</taxon>
        <taxon>Peronosporaceae</taxon>
        <taxon>Phytophthora</taxon>
    </lineage>
</organism>
<evidence type="ECO:0000256" key="1">
    <source>
        <dbReference type="ARBA" id="ARBA00004613"/>
    </source>
</evidence>
<gene>
    <name evidence="6" type="ORF">PITG_23062</name>
</gene>
<evidence type="ECO:0000256" key="4">
    <source>
        <dbReference type="ARBA" id="ARBA00023026"/>
    </source>
</evidence>
<evidence type="ECO:0000256" key="3">
    <source>
        <dbReference type="ARBA" id="ARBA00022525"/>
    </source>
</evidence>
<protein>
    <submittedName>
        <fullName evidence="6">NPP1-like protein</fullName>
    </submittedName>
</protein>
<feature type="chain" id="PRO_5003013614" evidence="5">
    <location>
        <begin position="20"/>
        <end position="279"/>
    </location>
</feature>
<dbReference type="PANTHER" id="PTHR33657">
    <property type="entry name" value="DOMAIN PROTEIN, PUTATIVE (AFU_ORTHOLOGUE AFUA_5G00600)-RELATED"/>
    <property type="match status" value="1"/>
</dbReference>
<dbReference type="PANTHER" id="PTHR33657:SF8">
    <property type="entry name" value="DOMAIN PROTEIN, PUTATIVE (AFU_ORTHOLOGUE AFUA_5G00600)-RELATED"/>
    <property type="match status" value="1"/>
</dbReference>
<evidence type="ECO:0000313" key="6">
    <source>
        <dbReference type="EMBL" id="EEY63535.1"/>
    </source>
</evidence>
<accession>D0NRZ4</accession>
<proteinExistence type="inferred from homology"/>
<dbReference type="VEuPathDB" id="FungiDB:PITG_23062"/>
<reference evidence="7" key="1">
    <citation type="journal article" date="2009" name="Nature">
        <title>Genome sequence and analysis of the Irish potato famine pathogen Phytophthora infestans.</title>
        <authorList>
            <consortium name="The Broad Institute Genome Sequencing Platform"/>
            <person name="Haas B.J."/>
            <person name="Kamoun S."/>
            <person name="Zody M.C."/>
            <person name="Jiang R.H."/>
            <person name="Handsaker R.E."/>
            <person name="Cano L.M."/>
            <person name="Grabherr M."/>
            <person name="Kodira C.D."/>
            <person name="Raffaele S."/>
            <person name="Torto-Alalibo T."/>
            <person name="Bozkurt T.O."/>
            <person name="Ah-Fong A.M."/>
            <person name="Alvarado L."/>
            <person name="Anderson V.L."/>
            <person name="Armstrong M.R."/>
            <person name="Avrova A."/>
            <person name="Baxter L."/>
            <person name="Beynon J."/>
            <person name="Boevink P.C."/>
            <person name="Bollmann S.R."/>
            <person name="Bos J.I."/>
            <person name="Bulone V."/>
            <person name="Cai G."/>
            <person name="Cakir C."/>
            <person name="Carrington J.C."/>
            <person name="Chawner M."/>
            <person name="Conti L."/>
            <person name="Costanzo S."/>
            <person name="Ewan R."/>
            <person name="Fahlgren N."/>
            <person name="Fischbach M.A."/>
            <person name="Fugelstad J."/>
            <person name="Gilroy E.M."/>
            <person name="Gnerre S."/>
            <person name="Green P.J."/>
            <person name="Grenville-Briggs L.J."/>
            <person name="Griffith J."/>
            <person name="Grunwald N.J."/>
            <person name="Horn K."/>
            <person name="Horner N.R."/>
            <person name="Hu C.H."/>
            <person name="Huitema E."/>
            <person name="Jeong D.H."/>
            <person name="Jones A.M."/>
            <person name="Jones J.D."/>
            <person name="Jones R.W."/>
            <person name="Karlsson E.K."/>
            <person name="Kunjeti S.G."/>
            <person name="Lamour K."/>
            <person name="Liu Z."/>
            <person name="Ma L."/>
            <person name="Maclean D."/>
            <person name="Chibucos M.C."/>
            <person name="McDonald H."/>
            <person name="McWalters J."/>
            <person name="Meijer H.J."/>
            <person name="Morgan W."/>
            <person name="Morris P.F."/>
            <person name="Munro C.A."/>
            <person name="O'Neill K."/>
            <person name="Ospina-Giraldo M."/>
            <person name="Pinzon A."/>
            <person name="Pritchard L."/>
            <person name="Ramsahoye B."/>
            <person name="Ren Q."/>
            <person name="Restrepo S."/>
            <person name="Roy S."/>
            <person name="Sadanandom A."/>
            <person name="Savidor A."/>
            <person name="Schornack S."/>
            <person name="Schwartz D.C."/>
            <person name="Schumann U.D."/>
            <person name="Schwessinger B."/>
            <person name="Seyer L."/>
            <person name="Sharpe T."/>
            <person name="Silvar C."/>
            <person name="Song J."/>
            <person name="Studholme D.J."/>
            <person name="Sykes S."/>
            <person name="Thines M."/>
            <person name="van de Vondervoort P.J."/>
            <person name="Phuntumart V."/>
            <person name="Wawra S."/>
            <person name="Weide R."/>
            <person name="Win J."/>
            <person name="Young C."/>
            <person name="Zhou S."/>
            <person name="Fry W."/>
            <person name="Meyers B.C."/>
            <person name="van West P."/>
            <person name="Ristaino J."/>
            <person name="Govers F."/>
            <person name="Birch P.R."/>
            <person name="Whisson S.C."/>
            <person name="Judelson H.S."/>
            <person name="Nusbaum C."/>
        </authorList>
    </citation>
    <scope>NUCLEOTIDE SEQUENCE [LARGE SCALE GENOMIC DNA]</scope>
    <source>
        <strain evidence="7">T30-4</strain>
    </source>
</reference>